<proteinExistence type="predicted"/>
<accession>A0A0F9MGV0</accession>
<sequence>MPTEVVKTLEGRELELVTEAVMGVQMAQQQMQVAQLEGQKAQAHFNSVLEIALGMGVDGLTFNAETGEVTREKRARKPRSRGTTKGGKKGAAKK</sequence>
<protein>
    <submittedName>
        <fullName evidence="2">Uncharacterized protein</fullName>
    </submittedName>
</protein>
<reference evidence="2" key="1">
    <citation type="journal article" date="2015" name="Nature">
        <title>Complex archaea that bridge the gap between prokaryotes and eukaryotes.</title>
        <authorList>
            <person name="Spang A."/>
            <person name="Saw J.H."/>
            <person name="Jorgensen S.L."/>
            <person name="Zaremba-Niedzwiedzka K."/>
            <person name="Martijn J."/>
            <person name="Lind A.E."/>
            <person name="van Eijk R."/>
            <person name="Schleper C."/>
            <person name="Guy L."/>
            <person name="Ettema T.J."/>
        </authorList>
    </citation>
    <scope>NUCLEOTIDE SEQUENCE</scope>
</reference>
<evidence type="ECO:0000256" key="1">
    <source>
        <dbReference type="SAM" id="MobiDB-lite"/>
    </source>
</evidence>
<evidence type="ECO:0000313" key="2">
    <source>
        <dbReference type="EMBL" id="KKN05079.1"/>
    </source>
</evidence>
<gene>
    <name evidence="2" type="ORF">LCGC14_1090910</name>
</gene>
<dbReference type="EMBL" id="LAZR01004845">
    <property type="protein sequence ID" value="KKN05079.1"/>
    <property type="molecule type" value="Genomic_DNA"/>
</dbReference>
<organism evidence="2">
    <name type="scientific">marine sediment metagenome</name>
    <dbReference type="NCBI Taxonomy" id="412755"/>
    <lineage>
        <taxon>unclassified sequences</taxon>
        <taxon>metagenomes</taxon>
        <taxon>ecological metagenomes</taxon>
    </lineage>
</organism>
<name>A0A0F9MGV0_9ZZZZ</name>
<feature type="compositionally biased region" description="Basic residues" evidence="1">
    <location>
        <begin position="73"/>
        <end position="94"/>
    </location>
</feature>
<comment type="caution">
    <text evidence="2">The sequence shown here is derived from an EMBL/GenBank/DDBJ whole genome shotgun (WGS) entry which is preliminary data.</text>
</comment>
<feature type="region of interest" description="Disordered" evidence="1">
    <location>
        <begin position="62"/>
        <end position="94"/>
    </location>
</feature>
<dbReference type="AlphaFoldDB" id="A0A0F9MGV0"/>